<keyword evidence="2" id="KW-1185">Reference proteome</keyword>
<gene>
    <name evidence="1" type="ORF">BXY39_3601</name>
</gene>
<dbReference type="Pfam" id="PF19717">
    <property type="entry name" value="DUF6212"/>
    <property type="match status" value="1"/>
</dbReference>
<comment type="caution">
    <text evidence="1">The sequence shown here is derived from an EMBL/GenBank/DDBJ whole genome shotgun (WGS) entry which is preliminary data.</text>
</comment>
<dbReference type="AlphaFoldDB" id="A0A3M0BY96"/>
<dbReference type="RefSeq" id="WP_147453629.1">
    <property type="nucleotide sequence ID" value="NZ_REFR01000016.1"/>
</dbReference>
<organism evidence="1 2">
    <name type="scientific">Eilatimonas milleporae</name>
    <dbReference type="NCBI Taxonomy" id="911205"/>
    <lineage>
        <taxon>Bacteria</taxon>
        <taxon>Pseudomonadati</taxon>
        <taxon>Pseudomonadota</taxon>
        <taxon>Alphaproteobacteria</taxon>
        <taxon>Kordiimonadales</taxon>
        <taxon>Kordiimonadaceae</taxon>
        <taxon>Eilatimonas</taxon>
    </lineage>
</organism>
<dbReference type="EMBL" id="REFR01000016">
    <property type="protein sequence ID" value="RMB01417.1"/>
    <property type="molecule type" value="Genomic_DNA"/>
</dbReference>
<evidence type="ECO:0000313" key="1">
    <source>
        <dbReference type="EMBL" id="RMB01417.1"/>
    </source>
</evidence>
<dbReference type="InterPro" id="IPR046184">
    <property type="entry name" value="DUF6212"/>
</dbReference>
<protein>
    <submittedName>
        <fullName evidence="1">Uncharacterized protein</fullName>
    </submittedName>
</protein>
<proteinExistence type="predicted"/>
<dbReference type="Proteomes" id="UP000271227">
    <property type="component" value="Unassembled WGS sequence"/>
</dbReference>
<dbReference type="InParanoid" id="A0A3M0BY96"/>
<reference evidence="1 2" key="1">
    <citation type="submission" date="2018-10" db="EMBL/GenBank/DDBJ databases">
        <title>Genomic Encyclopedia of Archaeal and Bacterial Type Strains, Phase II (KMG-II): from individual species to whole genera.</title>
        <authorList>
            <person name="Goeker M."/>
        </authorList>
    </citation>
    <scope>NUCLEOTIDE SEQUENCE [LARGE SCALE GENOMIC DNA]</scope>
    <source>
        <strain evidence="1 2">DSM 25217</strain>
    </source>
</reference>
<evidence type="ECO:0000313" key="2">
    <source>
        <dbReference type="Proteomes" id="UP000271227"/>
    </source>
</evidence>
<name>A0A3M0BY96_9PROT</name>
<sequence length="526" mass="57041">MTDPRMTASLTAFNILFSKPDVAIVSRSILRACPWLSACAETILCLSEDEFLTDWQGAESDDGGKILPVPVDILPVGLAFFIVDEERQNLLTAWRTRYDTISQGNPPGFFMYRTGDDAELMAKILSIRGKAAQRWHARASELEAQTFALRREIEVADLARYRARRALAALTGLDGYLATALPPGKKVVMPDRGDTGWTFRQILPTRGLGLQRLEIYYAGKTNAANDSDSCHLDYRLLDATDETPLMEGGVHIDSKSRGWTALNTAPFAGSHAAAWDCDVILAIKWRGGAMPRIALAKATPTEFGTRNGKISLALRIIKGLGGEYLPTPNTQAMGPLTPPVLVQPLDIMGASSPIHTIPVKTVQDVAEKTFGTPVIAVNPKMDAMTIRPVQGRLTGVAIPVSHLGGAGLFAVDIKTENTGVPLALVAALVPATPDERTAALQSLETQVAAWPSEAGIQDDTEMRFGIWRMQSTTETRLILPGHGLGAGVYSLFLGAFTERAVTPPATAWRSLRYLVPETDEKDVQDR</sequence>
<accession>A0A3M0BY96</accession>